<evidence type="ECO:0000256" key="7">
    <source>
        <dbReference type="ARBA" id="ARBA00023180"/>
    </source>
</evidence>
<proteinExistence type="inferred from homology"/>
<evidence type="ECO:0000256" key="2">
    <source>
        <dbReference type="ARBA" id="ARBA00022722"/>
    </source>
</evidence>
<dbReference type="InterPro" id="IPR003154">
    <property type="entry name" value="S1/P1nuclease"/>
</dbReference>
<sequence>MMIPVGANAVAAAVFLLLPSAVQAWGAMGHETVAYIATDFVAADTRTYFQALLADTSADYLASVAAWADPFGHTEAGKFSSGFHYIDAQDSPPSSCGVDLARDCGEGGCIVTAIANYTNRLLDADLESSERQIAAKMVIHFLGDIGQPLHNENLERGGNEIPVEYSGDETNLHHVWDSQIPESVSGGSSLGSARSWADSLTTAIKSGIYESQAADWVSGLSLTDAQNTTLGWATESNAYVCSTVLEGGVSAVEDQDLSGDYTTTAQPVVSLQIAKQGYRLAKWLDAIASAV</sequence>
<evidence type="ECO:0008006" key="11">
    <source>
        <dbReference type="Google" id="ProtNLM"/>
    </source>
</evidence>
<feature type="chain" id="PRO_5046655262" description="S1/P1 Nuclease" evidence="8">
    <location>
        <begin position="25"/>
        <end position="291"/>
    </location>
</feature>
<evidence type="ECO:0000256" key="4">
    <source>
        <dbReference type="ARBA" id="ARBA00022759"/>
    </source>
</evidence>
<dbReference type="Proteomes" id="UP001396898">
    <property type="component" value="Unassembled WGS sequence"/>
</dbReference>
<keyword evidence="5" id="KW-0378">Hydrolase</keyword>
<evidence type="ECO:0000313" key="10">
    <source>
        <dbReference type="Proteomes" id="UP001396898"/>
    </source>
</evidence>
<dbReference type="SUPFAM" id="SSF48537">
    <property type="entry name" value="Phospholipase C/P1 nuclease"/>
    <property type="match status" value="1"/>
</dbReference>
<name>A0ABR1S8L4_9PEZI</name>
<dbReference type="Pfam" id="PF02265">
    <property type="entry name" value="S1-P1_nuclease"/>
    <property type="match status" value="1"/>
</dbReference>
<reference evidence="9 10" key="1">
    <citation type="submission" date="2023-01" db="EMBL/GenBank/DDBJ databases">
        <title>Analysis of 21 Apiospora genomes using comparative genomics revels a genus with tremendous synthesis potential of carbohydrate active enzymes and secondary metabolites.</title>
        <authorList>
            <person name="Sorensen T."/>
        </authorList>
    </citation>
    <scope>NUCLEOTIDE SEQUENCE [LARGE SCALE GENOMIC DNA]</scope>
    <source>
        <strain evidence="9 10">CBS 20057</strain>
    </source>
</reference>
<dbReference type="PANTHER" id="PTHR33146">
    <property type="entry name" value="ENDONUCLEASE 4"/>
    <property type="match status" value="1"/>
</dbReference>
<keyword evidence="4" id="KW-0255">Endonuclease</keyword>
<organism evidence="9 10">
    <name type="scientific">Apiospora marii</name>
    <dbReference type="NCBI Taxonomy" id="335849"/>
    <lineage>
        <taxon>Eukaryota</taxon>
        <taxon>Fungi</taxon>
        <taxon>Dikarya</taxon>
        <taxon>Ascomycota</taxon>
        <taxon>Pezizomycotina</taxon>
        <taxon>Sordariomycetes</taxon>
        <taxon>Xylariomycetidae</taxon>
        <taxon>Amphisphaeriales</taxon>
        <taxon>Apiosporaceae</taxon>
        <taxon>Apiospora</taxon>
    </lineage>
</organism>
<keyword evidence="2" id="KW-0540">Nuclease</keyword>
<accession>A0ABR1S8L4</accession>
<keyword evidence="7" id="KW-0325">Glycoprotein</keyword>
<comment type="similarity">
    <text evidence="1">Belongs to the nuclease type I family.</text>
</comment>
<dbReference type="InterPro" id="IPR008947">
    <property type="entry name" value="PLipase_C/P1_nuclease_dom_sf"/>
</dbReference>
<evidence type="ECO:0000256" key="1">
    <source>
        <dbReference type="ARBA" id="ARBA00009547"/>
    </source>
</evidence>
<comment type="caution">
    <text evidence="9">The sequence shown here is derived from an EMBL/GenBank/DDBJ whole genome shotgun (WGS) entry which is preliminary data.</text>
</comment>
<dbReference type="Gene3D" id="1.10.575.10">
    <property type="entry name" value="P1 Nuclease"/>
    <property type="match status" value="1"/>
</dbReference>
<dbReference type="PANTHER" id="PTHR33146:SF26">
    <property type="entry name" value="ENDONUCLEASE 4"/>
    <property type="match status" value="1"/>
</dbReference>
<keyword evidence="8" id="KW-0732">Signal</keyword>
<keyword evidence="6" id="KW-1015">Disulfide bond</keyword>
<feature type="signal peptide" evidence="8">
    <location>
        <begin position="1"/>
        <end position="24"/>
    </location>
</feature>
<gene>
    <name evidence="9" type="ORF">PG991_005184</name>
</gene>
<evidence type="ECO:0000256" key="5">
    <source>
        <dbReference type="ARBA" id="ARBA00022801"/>
    </source>
</evidence>
<evidence type="ECO:0000256" key="3">
    <source>
        <dbReference type="ARBA" id="ARBA00022723"/>
    </source>
</evidence>
<keyword evidence="10" id="KW-1185">Reference proteome</keyword>
<evidence type="ECO:0000313" key="9">
    <source>
        <dbReference type="EMBL" id="KAK8028128.1"/>
    </source>
</evidence>
<keyword evidence="3" id="KW-0479">Metal-binding</keyword>
<evidence type="ECO:0000256" key="8">
    <source>
        <dbReference type="SAM" id="SignalP"/>
    </source>
</evidence>
<dbReference type="EMBL" id="JAQQWI010000007">
    <property type="protein sequence ID" value="KAK8028128.1"/>
    <property type="molecule type" value="Genomic_DNA"/>
</dbReference>
<dbReference type="CDD" id="cd11010">
    <property type="entry name" value="S1-P1_nuclease"/>
    <property type="match status" value="1"/>
</dbReference>
<evidence type="ECO:0000256" key="6">
    <source>
        <dbReference type="ARBA" id="ARBA00023157"/>
    </source>
</evidence>
<protein>
    <recommendedName>
        <fullName evidence="11">S1/P1 Nuclease</fullName>
    </recommendedName>
</protein>